<comment type="caution">
    <text evidence="6">The sequence shown here is derived from an EMBL/GenBank/DDBJ whole genome shotgun (WGS) entry which is preliminary data.</text>
</comment>
<dbReference type="InterPro" id="IPR011075">
    <property type="entry name" value="TetR_C"/>
</dbReference>
<evidence type="ECO:0000256" key="3">
    <source>
        <dbReference type="ARBA" id="ARBA00023163"/>
    </source>
</evidence>
<keyword evidence="3" id="KW-0804">Transcription</keyword>
<dbReference type="PANTHER" id="PTHR47506:SF1">
    <property type="entry name" value="HTH-TYPE TRANSCRIPTIONAL REGULATOR YJDC"/>
    <property type="match status" value="1"/>
</dbReference>
<evidence type="ECO:0000256" key="4">
    <source>
        <dbReference type="PROSITE-ProRule" id="PRU00335"/>
    </source>
</evidence>
<gene>
    <name evidence="6" type="ORF">ACFOMG_13405</name>
</gene>
<dbReference type="PROSITE" id="PS50977">
    <property type="entry name" value="HTH_TETR_2"/>
    <property type="match status" value="1"/>
</dbReference>
<reference evidence="7" key="1">
    <citation type="journal article" date="2019" name="Int. J. Syst. Evol. Microbiol.">
        <title>The Global Catalogue of Microorganisms (GCM) 10K type strain sequencing project: providing services to taxonomists for standard genome sequencing and annotation.</title>
        <authorList>
            <consortium name="The Broad Institute Genomics Platform"/>
            <consortium name="The Broad Institute Genome Sequencing Center for Infectious Disease"/>
            <person name="Wu L."/>
            <person name="Ma J."/>
        </authorList>
    </citation>
    <scope>NUCLEOTIDE SEQUENCE [LARGE SCALE GENOMIC DNA]</scope>
    <source>
        <strain evidence="7">KCTC 42424</strain>
    </source>
</reference>
<dbReference type="InterPro" id="IPR036271">
    <property type="entry name" value="Tet_transcr_reg_TetR-rel_C_sf"/>
</dbReference>
<evidence type="ECO:0000256" key="2">
    <source>
        <dbReference type="ARBA" id="ARBA00023125"/>
    </source>
</evidence>
<dbReference type="Pfam" id="PF16925">
    <property type="entry name" value="TetR_C_13"/>
    <property type="match status" value="1"/>
</dbReference>
<keyword evidence="1" id="KW-0805">Transcription regulation</keyword>
<dbReference type="Gene3D" id="1.10.357.10">
    <property type="entry name" value="Tetracycline Repressor, domain 2"/>
    <property type="match status" value="1"/>
</dbReference>
<dbReference type="SUPFAM" id="SSF48498">
    <property type="entry name" value="Tetracyclin repressor-like, C-terminal domain"/>
    <property type="match status" value="1"/>
</dbReference>
<accession>A0ABV7VVQ6</accession>
<name>A0ABV7VVQ6_9GAMM</name>
<dbReference type="RefSeq" id="WP_376867300.1">
    <property type="nucleotide sequence ID" value="NZ_JBHRYB010000013.1"/>
</dbReference>
<organism evidence="6 7">
    <name type="scientific">Bacterioplanoides pacificum</name>
    <dbReference type="NCBI Taxonomy" id="1171596"/>
    <lineage>
        <taxon>Bacteria</taxon>
        <taxon>Pseudomonadati</taxon>
        <taxon>Pseudomonadota</taxon>
        <taxon>Gammaproteobacteria</taxon>
        <taxon>Oceanospirillales</taxon>
        <taxon>Oceanospirillaceae</taxon>
        <taxon>Bacterioplanoides</taxon>
    </lineage>
</organism>
<feature type="domain" description="HTH tetR-type" evidence="5">
    <location>
        <begin position="9"/>
        <end position="69"/>
    </location>
</feature>
<dbReference type="InterPro" id="IPR009057">
    <property type="entry name" value="Homeodomain-like_sf"/>
</dbReference>
<dbReference type="PANTHER" id="PTHR47506">
    <property type="entry name" value="TRANSCRIPTIONAL REGULATORY PROTEIN"/>
    <property type="match status" value="1"/>
</dbReference>
<keyword evidence="2 4" id="KW-0238">DNA-binding</keyword>
<dbReference type="Pfam" id="PF00440">
    <property type="entry name" value="TetR_N"/>
    <property type="match status" value="1"/>
</dbReference>
<proteinExistence type="predicted"/>
<dbReference type="Proteomes" id="UP001595722">
    <property type="component" value="Unassembled WGS sequence"/>
</dbReference>
<dbReference type="SUPFAM" id="SSF46689">
    <property type="entry name" value="Homeodomain-like"/>
    <property type="match status" value="1"/>
</dbReference>
<dbReference type="InterPro" id="IPR001647">
    <property type="entry name" value="HTH_TetR"/>
</dbReference>
<evidence type="ECO:0000313" key="7">
    <source>
        <dbReference type="Proteomes" id="UP001595722"/>
    </source>
</evidence>
<evidence type="ECO:0000256" key="1">
    <source>
        <dbReference type="ARBA" id="ARBA00023015"/>
    </source>
</evidence>
<dbReference type="EMBL" id="JBHRYB010000013">
    <property type="protein sequence ID" value="MFC3681098.1"/>
    <property type="molecule type" value="Genomic_DNA"/>
</dbReference>
<sequence>MSANHATQPNRKQQILELSADLLREKGFSGFSYQDLARALGINKASVHHHFAQKEDLGLALCDWTEQWLQQGFDHFDASNDSPLAKLNHYLATAARHTFSEQKLCPVSALNSELLRLPDSMQQRLAGLAEFELHWVEQVIRQAQQNAEIHALASPAEMARLFIHSCKGALYYARLSAYGSHQNGQSHSAQQGQSYFQHSMKLLLSQWQTA</sequence>
<protein>
    <submittedName>
        <fullName evidence="6">TetR/AcrR family transcriptional regulator</fullName>
    </submittedName>
</protein>
<dbReference type="PRINTS" id="PR00455">
    <property type="entry name" value="HTHTETR"/>
</dbReference>
<keyword evidence="7" id="KW-1185">Reference proteome</keyword>
<evidence type="ECO:0000259" key="5">
    <source>
        <dbReference type="PROSITE" id="PS50977"/>
    </source>
</evidence>
<evidence type="ECO:0000313" key="6">
    <source>
        <dbReference type="EMBL" id="MFC3681098.1"/>
    </source>
</evidence>
<feature type="DNA-binding region" description="H-T-H motif" evidence="4">
    <location>
        <begin position="32"/>
        <end position="51"/>
    </location>
</feature>